<evidence type="ECO:0000313" key="1">
    <source>
        <dbReference type="EMBL" id="MDF8265871.1"/>
    </source>
</evidence>
<evidence type="ECO:0000313" key="2">
    <source>
        <dbReference type="Proteomes" id="UP001528912"/>
    </source>
</evidence>
<name>A0ABT6CEZ3_9MICO</name>
<dbReference type="SUPFAM" id="SSF52540">
    <property type="entry name" value="P-loop containing nucleoside triphosphate hydrolases"/>
    <property type="match status" value="1"/>
</dbReference>
<comment type="caution">
    <text evidence="1">The sequence shown here is derived from an EMBL/GenBank/DDBJ whole genome shotgun (WGS) entry which is preliminary data.</text>
</comment>
<dbReference type="Proteomes" id="UP001528912">
    <property type="component" value="Unassembled WGS sequence"/>
</dbReference>
<evidence type="ECO:0008006" key="3">
    <source>
        <dbReference type="Google" id="ProtNLM"/>
    </source>
</evidence>
<dbReference type="Gene3D" id="3.40.50.300">
    <property type="entry name" value="P-loop containing nucleotide triphosphate hydrolases"/>
    <property type="match status" value="1"/>
</dbReference>
<dbReference type="EMBL" id="JAROAV010000043">
    <property type="protein sequence ID" value="MDF8265871.1"/>
    <property type="molecule type" value="Genomic_DNA"/>
</dbReference>
<dbReference type="RefSeq" id="WP_275239415.1">
    <property type="nucleotide sequence ID" value="NZ_JARFJC010000040.1"/>
</dbReference>
<organism evidence="1 2">
    <name type="scientific">Luteipulveratus flavus</name>
    <dbReference type="NCBI Taxonomy" id="3031728"/>
    <lineage>
        <taxon>Bacteria</taxon>
        <taxon>Bacillati</taxon>
        <taxon>Actinomycetota</taxon>
        <taxon>Actinomycetes</taxon>
        <taxon>Micrococcales</taxon>
        <taxon>Dermacoccaceae</taxon>
        <taxon>Luteipulveratus</taxon>
    </lineage>
</organism>
<dbReference type="InterPro" id="IPR027417">
    <property type="entry name" value="P-loop_NTPase"/>
</dbReference>
<protein>
    <recommendedName>
        <fullName evidence="3">UDP-N-acetylglucosamine kinase</fullName>
    </recommendedName>
</protein>
<reference evidence="1 2" key="1">
    <citation type="submission" date="2023-03" db="EMBL/GenBank/DDBJ databases">
        <title>YIM 133296 draft genome.</title>
        <authorList>
            <person name="Xiong L."/>
        </authorList>
    </citation>
    <scope>NUCLEOTIDE SEQUENCE [LARGE SCALE GENOMIC DNA]</scope>
    <source>
        <strain evidence="1 2">YIM 133296</strain>
    </source>
</reference>
<gene>
    <name evidence="1" type="ORF">P4R38_16610</name>
</gene>
<sequence length="281" mass="30019">MSAAGAVPARPVPPMLWIGGIQGAGKSTIAEQLARRWDLPCQHVDAFTYAHLPRMHPVPQLHDQLARGTDHAVAMWHRVSAERVPLVIEDIHGRGVGGVPTLVEGPQLTPSTAGSLAVLGAVWLLASPARTQQVRRARAVAAQDAAAQARVEQLARRDEAVLRQLRAALEAAGSVYVQVADRPDWSLVVAQVEEALAVALAAAPRLQAGEPLRRQRAYENAALAHQGLLWQRAEGIRTLPSAEFACECGRSGCVASRRGTPEGYQRAALRGPVLAIDHVAV</sequence>
<proteinExistence type="predicted"/>
<keyword evidence="2" id="KW-1185">Reference proteome</keyword>
<accession>A0ABT6CEZ3</accession>